<keyword evidence="1" id="KW-0547">Nucleotide-binding</keyword>
<sequence>MFRRRLTLAFALLALAFCLQGALSWWAIESASAQVVRGRVASDLLQGYLRLSAVKQRLRSLATRALLSDQGTASEQQQRLAEMHGILDGLDGLARRSAALDPDAARAEQDLRQRLSALTILQQALKDLEVALAQIRPLPPGVDPAQALAAIDHVFDTPRGQDMRSLIATTLSQEQAAVSRERAAADRLLALVAGGMLSATLGVTSLSALLALYLARALRQPLQSLSQGAQALQRGDLAHRMPQQGADEFAAVARTLNAMAVELQQHREREKRIRQDLEDQVRDRTHELEQALESLRQVDASRRRLFADISHELRTPTTAIRGEAEIALRGRVKPAEDYQDALGRIAETARHLGQVIDDLLTMARSDTQALSIHPQRVDAAQVLAEALGQVQPLATQRGMSLQRRGEERGGAMLWADGPRLRQVLVLLLDNAIRYSQPGQAVTVATQCSDTHWTAEIIDQGIGIPQDELPRVFERNFRGEHARRHRADGVGLGLPLALALVQAHGGTLELVSGDGAGTTARLSLPLTSLEDTP</sequence>
<gene>
    <name evidence="1" type="ORF">RV045_13805</name>
</gene>
<proteinExistence type="predicted"/>
<dbReference type="Proteomes" id="UP001364695">
    <property type="component" value="Unassembled WGS sequence"/>
</dbReference>
<protein>
    <submittedName>
        <fullName evidence="1">ATP-binding protein</fullName>
    </submittedName>
</protein>
<evidence type="ECO:0000313" key="2">
    <source>
        <dbReference type="Proteomes" id="UP001364695"/>
    </source>
</evidence>
<keyword evidence="1" id="KW-0067">ATP-binding</keyword>
<dbReference type="EMBL" id="JAWDIE010000030">
    <property type="protein sequence ID" value="MEJ7139496.1"/>
    <property type="molecule type" value="Genomic_DNA"/>
</dbReference>
<accession>A0ACC6P5M9</accession>
<name>A0ACC6P5M9_9BURK</name>
<reference evidence="1" key="1">
    <citation type="submission" date="2023-10" db="EMBL/GenBank/DDBJ databases">
        <title>Amphibacter perezi, gen. nov., sp. nov. a novel taxa of the family Comamonadaceae, class Betaproteobacteria isolated from the skin microbiota of Pelophylax perezi from different populations.</title>
        <authorList>
            <person name="Costa S."/>
            <person name="Proenca D.N."/>
            <person name="Lopes I."/>
            <person name="Morais P.V."/>
        </authorList>
    </citation>
    <scope>NUCLEOTIDE SEQUENCE</scope>
    <source>
        <strain evidence="1">SL12-8</strain>
    </source>
</reference>
<keyword evidence="2" id="KW-1185">Reference proteome</keyword>
<comment type="caution">
    <text evidence="1">The sequence shown here is derived from an EMBL/GenBank/DDBJ whole genome shotgun (WGS) entry which is preliminary data.</text>
</comment>
<evidence type="ECO:0000313" key="1">
    <source>
        <dbReference type="EMBL" id="MEJ7139496.1"/>
    </source>
</evidence>
<organism evidence="1 2">
    <name type="scientific">Amphibiibacter pelophylacis</name>
    <dbReference type="NCBI Taxonomy" id="1799477"/>
    <lineage>
        <taxon>Bacteria</taxon>
        <taxon>Pseudomonadati</taxon>
        <taxon>Pseudomonadota</taxon>
        <taxon>Betaproteobacteria</taxon>
        <taxon>Burkholderiales</taxon>
        <taxon>Sphaerotilaceae</taxon>
        <taxon>Amphibiibacter</taxon>
    </lineage>
</organism>